<evidence type="ECO:0000313" key="9">
    <source>
        <dbReference type="EMBL" id="KAH9300666.1"/>
    </source>
</evidence>
<evidence type="ECO:0000256" key="3">
    <source>
        <dbReference type="ARBA" id="ARBA00022840"/>
    </source>
</evidence>
<evidence type="ECO:0000256" key="1">
    <source>
        <dbReference type="ARBA" id="ARBA00022598"/>
    </source>
</evidence>
<keyword evidence="2 6" id="KW-0547">Nucleotide-binding</keyword>
<evidence type="ECO:0000313" key="10">
    <source>
        <dbReference type="Proteomes" id="UP000824469"/>
    </source>
</evidence>
<feature type="non-terminal residue" evidence="9">
    <location>
        <position position="1"/>
    </location>
</feature>
<evidence type="ECO:0000256" key="4">
    <source>
        <dbReference type="ARBA" id="ARBA00022917"/>
    </source>
</evidence>
<dbReference type="Gene3D" id="1.20.1050.130">
    <property type="match status" value="1"/>
</dbReference>
<proteinExistence type="inferred from homology"/>
<dbReference type="PRINTS" id="PR00987">
    <property type="entry name" value="TRNASYNTHGLU"/>
</dbReference>
<comment type="caution">
    <text evidence="9">The sequence shown here is derived from an EMBL/GenBank/DDBJ whole genome shotgun (WGS) entry which is preliminary data.</text>
</comment>
<keyword evidence="3 6" id="KW-0067">ATP-binding</keyword>
<evidence type="ECO:0000256" key="7">
    <source>
        <dbReference type="SAM" id="MobiDB-lite"/>
    </source>
</evidence>
<evidence type="ECO:0000256" key="6">
    <source>
        <dbReference type="RuleBase" id="RU363037"/>
    </source>
</evidence>
<dbReference type="GO" id="GO:0009791">
    <property type="term" value="P:post-embryonic development"/>
    <property type="evidence" value="ECO:0007669"/>
    <property type="project" value="UniProtKB-ARBA"/>
</dbReference>
<dbReference type="PROSITE" id="PS00178">
    <property type="entry name" value="AA_TRNA_LIGASE_I"/>
    <property type="match status" value="1"/>
</dbReference>
<dbReference type="EMBL" id="JAHRHJ020000009">
    <property type="protein sequence ID" value="KAH9300666.1"/>
    <property type="molecule type" value="Genomic_DNA"/>
</dbReference>
<evidence type="ECO:0000259" key="8">
    <source>
        <dbReference type="Pfam" id="PF00749"/>
    </source>
</evidence>
<dbReference type="PANTHER" id="PTHR43097:SF5">
    <property type="entry name" value="GLUTAMATE--TRNA LIGASE"/>
    <property type="match status" value="1"/>
</dbReference>
<dbReference type="GO" id="GO:0004818">
    <property type="term" value="F:glutamate-tRNA ligase activity"/>
    <property type="evidence" value="ECO:0007669"/>
    <property type="project" value="TreeGrafter"/>
</dbReference>
<dbReference type="SUPFAM" id="SSF47616">
    <property type="entry name" value="GST C-terminal domain-like"/>
    <property type="match status" value="1"/>
</dbReference>
<dbReference type="Gene3D" id="3.40.50.620">
    <property type="entry name" value="HUPs"/>
    <property type="match status" value="1"/>
</dbReference>
<dbReference type="InterPro" id="IPR014729">
    <property type="entry name" value="Rossmann-like_a/b/a_fold"/>
</dbReference>
<dbReference type="AlphaFoldDB" id="A0AA38CG18"/>
<sequence>SQMEVTLVHVKEDPPLSIIATAAVVGIPLNTDPKLPSGSPAAFSFSSGDELHGIGVLLRYLGHIATLPDFFNRDAFATAQIDEWMEYAPIFSSGVEFEKACTYVDNYLSLRSFLVGYSLSVADIAVWSGLAVVEKYVGRRGTDKPRPVNLKATEHNRLQGESNEKEKEEGSFDIDLPDAEMGKVCTRFPPEASGYLHIGHAKAALLNRYFSHKYKGRLIIRFDDTNPAKESSEFVENILTDLDTLGIKGEGPTYTSDYFPQLLEMA</sequence>
<organism evidence="9 10">
    <name type="scientific">Taxus chinensis</name>
    <name type="common">Chinese yew</name>
    <name type="synonym">Taxus wallichiana var. chinensis</name>
    <dbReference type="NCBI Taxonomy" id="29808"/>
    <lineage>
        <taxon>Eukaryota</taxon>
        <taxon>Viridiplantae</taxon>
        <taxon>Streptophyta</taxon>
        <taxon>Embryophyta</taxon>
        <taxon>Tracheophyta</taxon>
        <taxon>Spermatophyta</taxon>
        <taxon>Pinopsida</taxon>
        <taxon>Pinidae</taxon>
        <taxon>Conifers II</taxon>
        <taxon>Cupressales</taxon>
        <taxon>Taxaceae</taxon>
        <taxon>Taxus</taxon>
    </lineage>
</organism>
<keyword evidence="5 6" id="KW-0030">Aminoacyl-tRNA synthetase</keyword>
<keyword evidence="4 6" id="KW-0648">Protein biosynthesis</keyword>
<comment type="similarity">
    <text evidence="6">Belongs to the class-I aminoacyl-tRNA synthetase family.</text>
</comment>
<dbReference type="GO" id="GO:0005524">
    <property type="term" value="F:ATP binding"/>
    <property type="evidence" value="ECO:0007669"/>
    <property type="project" value="UniProtKB-KW"/>
</dbReference>
<dbReference type="InterPro" id="IPR050132">
    <property type="entry name" value="Gln/Glu-tRNA_Ligase"/>
</dbReference>
<feature type="region of interest" description="Disordered" evidence="7">
    <location>
        <begin position="144"/>
        <end position="170"/>
    </location>
</feature>
<dbReference type="GO" id="GO:0048608">
    <property type="term" value="P:reproductive structure development"/>
    <property type="evidence" value="ECO:0007669"/>
    <property type="project" value="UniProtKB-ARBA"/>
</dbReference>
<keyword evidence="10" id="KW-1185">Reference proteome</keyword>
<dbReference type="SUPFAM" id="SSF52374">
    <property type="entry name" value="Nucleotidylyl transferase"/>
    <property type="match status" value="1"/>
</dbReference>
<reference evidence="9 10" key="1">
    <citation type="journal article" date="2021" name="Nat. Plants">
        <title>The Taxus genome provides insights into paclitaxel biosynthesis.</title>
        <authorList>
            <person name="Xiong X."/>
            <person name="Gou J."/>
            <person name="Liao Q."/>
            <person name="Li Y."/>
            <person name="Zhou Q."/>
            <person name="Bi G."/>
            <person name="Li C."/>
            <person name="Du R."/>
            <person name="Wang X."/>
            <person name="Sun T."/>
            <person name="Guo L."/>
            <person name="Liang H."/>
            <person name="Lu P."/>
            <person name="Wu Y."/>
            <person name="Zhang Z."/>
            <person name="Ro D.K."/>
            <person name="Shang Y."/>
            <person name="Huang S."/>
            <person name="Yan J."/>
        </authorList>
    </citation>
    <scope>NUCLEOTIDE SEQUENCE [LARGE SCALE GENOMIC DNA]</scope>
    <source>
        <strain evidence="9">Ta-2019</strain>
    </source>
</reference>
<gene>
    <name evidence="9" type="ORF">KI387_012249</name>
</gene>
<dbReference type="Pfam" id="PF00749">
    <property type="entry name" value="tRNA-synt_1c"/>
    <property type="match status" value="1"/>
</dbReference>
<protein>
    <recommendedName>
        <fullName evidence="8">Glutamyl/glutaminyl-tRNA synthetase class Ib catalytic domain-containing protein</fullName>
    </recommendedName>
</protein>
<dbReference type="OMA" id="EFENACC"/>
<accession>A0AA38CG18</accession>
<feature type="domain" description="Glutamyl/glutaminyl-tRNA synthetase class Ib catalytic" evidence="8">
    <location>
        <begin position="183"/>
        <end position="265"/>
    </location>
</feature>
<evidence type="ECO:0000256" key="5">
    <source>
        <dbReference type="ARBA" id="ARBA00023146"/>
    </source>
</evidence>
<dbReference type="Proteomes" id="UP000824469">
    <property type="component" value="Unassembled WGS sequence"/>
</dbReference>
<name>A0AA38CG18_TAXCH</name>
<keyword evidence="1 6" id="KW-0436">Ligase</keyword>
<dbReference type="InterPro" id="IPR001412">
    <property type="entry name" value="aa-tRNA-synth_I_CS"/>
</dbReference>
<dbReference type="GO" id="GO:0005829">
    <property type="term" value="C:cytosol"/>
    <property type="evidence" value="ECO:0007669"/>
    <property type="project" value="TreeGrafter"/>
</dbReference>
<dbReference type="InterPro" id="IPR036282">
    <property type="entry name" value="Glutathione-S-Trfase_C_sf"/>
</dbReference>
<dbReference type="PANTHER" id="PTHR43097">
    <property type="entry name" value="GLUTAMINE-TRNA LIGASE"/>
    <property type="match status" value="1"/>
</dbReference>
<dbReference type="InterPro" id="IPR020058">
    <property type="entry name" value="Glu/Gln-tRNA-synth_Ib_cat-dom"/>
</dbReference>
<dbReference type="GO" id="GO:0017102">
    <property type="term" value="C:methionyl glutamyl tRNA synthetase complex"/>
    <property type="evidence" value="ECO:0007669"/>
    <property type="project" value="TreeGrafter"/>
</dbReference>
<dbReference type="GO" id="GO:0006424">
    <property type="term" value="P:glutamyl-tRNA aminoacylation"/>
    <property type="evidence" value="ECO:0007669"/>
    <property type="project" value="TreeGrafter"/>
</dbReference>
<dbReference type="InterPro" id="IPR000924">
    <property type="entry name" value="Glu/Gln-tRNA-synth"/>
</dbReference>
<dbReference type="CDD" id="cd10289">
    <property type="entry name" value="GST_C_AaRS_like"/>
    <property type="match status" value="1"/>
</dbReference>
<evidence type="ECO:0000256" key="2">
    <source>
        <dbReference type="ARBA" id="ARBA00022741"/>
    </source>
</evidence>